<evidence type="ECO:0000313" key="2">
    <source>
        <dbReference type="Proteomes" id="UP000053676"/>
    </source>
</evidence>
<reference evidence="2" key="1">
    <citation type="journal article" date="2014" name="Nat. Genet.">
        <title>Genome of the human hookworm Necator americanus.</title>
        <authorList>
            <person name="Tang Y.T."/>
            <person name="Gao X."/>
            <person name="Rosa B.A."/>
            <person name="Abubucker S."/>
            <person name="Hallsworth-Pepin K."/>
            <person name="Martin J."/>
            <person name="Tyagi R."/>
            <person name="Heizer E."/>
            <person name="Zhang X."/>
            <person name="Bhonagiri-Palsikar V."/>
            <person name="Minx P."/>
            <person name="Warren W.C."/>
            <person name="Wang Q."/>
            <person name="Zhan B."/>
            <person name="Hotez P.J."/>
            <person name="Sternberg P.W."/>
            <person name="Dougall A."/>
            <person name="Gaze S.T."/>
            <person name="Mulvenna J."/>
            <person name="Sotillo J."/>
            <person name="Ranganathan S."/>
            <person name="Rabelo E.M."/>
            <person name="Wilson R.K."/>
            <person name="Felgner P.L."/>
            <person name="Bethony J."/>
            <person name="Hawdon J.M."/>
            <person name="Gasser R.B."/>
            <person name="Loukas A."/>
            <person name="Mitreva M."/>
        </authorList>
    </citation>
    <scope>NUCLEOTIDE SEQUENCE [LARGE SCALE GENOMIC DNA]</scope>
</reference>
<protein>
    <submittedName>
        <fullName evidence="1">Uncharacterized protein</fullName>
    </submittedName>
</protein>
<accession>W2SKQ4</accession>
<gene>
    <name evidence="1" type="ORF">NECAME_14949</name>
</gene>
<dbReference type="EMBL" id="KI669011">
    <property type="protein sequence ID" value="ETN70138.1"/>
    <property type="molecule type" value="Genomic_DNA"/>
</dbReference>
<evidence type="ECO:0000313" key="1">
    <source>
        <dbReference type="EMBL" id="ETN70138.1"/>
    </source>
</evidence>
<organism evidence="1 2">
    <name type="scientific">Necator americanus</name>
    <name type="common">Human hookworm</name>
    <dbReference type="NCBI Taxonomy" id="51031"/>
    <lineage>
        <taxon>Eukaryota</taxon>
        <taxon>Metazoa</taxon>
        <taxon>Ecdysozoa</taxon>
        <taxon>Nematoda</taxon>
        <taxon>Chromadorea</taxon>
        <taxon>Rhabditida</taxon>
        <taxon>Rhabditina</taxon>
        <taxon>Rhabditomorpha</taxon>
        <taxon>Strongyloidea</taxon>
        <taxon>Ancylostomatidae</taxon>
        <taxon>Bunostominae</taxon>
        <taxon>Necator</taxon>
    </lineage>
</organism>
<name>W2SKQ4_NECAM</name>
<keyword evidence="2" id="KW-1185">Reference proteome</keyword>
<proteinExistence type="predicted"/>
<sequence>MKIFQNECLASFHCTSSNLGKSPWKQRRIPSGHAVRYSSWAHSRRWFEKFHSREISILKMRKVAGDRSSQRKIEANNYLKLIRLKPREMLLKSSTYANQPLFVISSRLKEVQAVATNFTFSQHL</sequence>
<dbReference type="Proteomes" id="UP000053676">
    <property type="component" value="Unassembled WGS sequence"/>
</dbReference>
<dbReference type="AlphaFoldDB" id="W2SKQ4"/>
<dbReference type="KEGG" id="nai:NECAME_14949"/>